<feature type="domain" description="Ribosomal protein L9" evidence="8">
    <location>
        <begin position="1"/>
        <end position="47"/>
    </location>
</feature>
<dbReference type="InterPro" id="IPR020070">
    <property type="entry name" value="Ribosomal_bL9_N"/>
</dbReference>
<gene>
    <name evidence="7" type="primary">rplI</name>
    <name evidence="10" type="ORF">QX51_11045</name>
</gene>
<name>A0A0B3W3C7_9FIRM</name>
<dbReference type="InterPro" id="IPR000244">
    <property type="entry name" value="Ribosomal_bL9"/>
</dbReference>
<evidence type="ECO:0000256" key="5">
    <source>
        <dbReference type="ARBA" id="ARBA00023274"/>
    </source>
</evidence>
<organism evidence="10 11">
    <name type="scientific">Terrisporobacter othiniensis</name>
    <dbReference type="NCBI Taxonomy" id="1577792"/>
    <lineage>
        <taxon>Bacteria</taxon>
        <taxon>Bacillati</taxon>
        <taxon>Bacillota</taxon>
        <taxon>Clostridia</taxon>
        <taxon>Peptostreptococcales</taxon>
        <taxon>Peptostreptococcaceae</taxon>
        <taxon>Terrisporobacter</taxon>
    </lineage>
</organism>
<reference evidence="10 11" key="1">
    <citation type="submission" date="2014-12" db="EMBL/GenBank/DDBJ databases">
        <title>Draft genome sequence of Terrisporobacter sp. 08-306576, isolated from the blood culture of a bacteremia patient.</title>
        <authorList>
            <person name="Lund L.C."/>
            <person name="Sydenham T.V."/>
            <person name="Hogh S.V."/>
            <person name="Skov M.N."/>
            <person name="Kemp M."/>
            <person name="Justesen U.S."/>
        </authorList>
    </citation>
    <scope>NUCLEOTIDE SEQUENCE [LARGE SCALE GENOMIC DNA]</scope>
    <source>
        <strain evidence="10 11">08-306576</strain>
    </source>
</reference>
<evidence type="ECO:0000259" key="9">
    <source>
        <dbReference type="Pfam" id="PF03948"/>
    </source>
</evidence>
<dbReference type="InterPro" id="IPR036791">
    <property type="entry name" value="Ribosomal_bL9_C_sf"/>
</dbReference>
<dbReference type="GO" id="GO:0019843">
    <property type="term" value="F:rRNA binding"/>
    <property type="evidence" value="ECO:0007669"/>
    <property type="project" value="UniProtKB-UniRule"/>
</dbReference>
<keyword evidence="11" id="KW-1185">Reference proteome</keyword>
<dbReference type="InterPro" id="IPR020069">
    <property type="entry name" value="Ribosomal_bL9_C"/>
</dbReference>
<evidence type="ECO:0000313" key="10">
    <source>
        <dbReference type="EMBL" id="KHS56897.1"/>
    </source>
</evidence>
<dbReference type="GO" id="GO:1990904">
    <property type="term" value="C:ribonucleoprotein complex"/>
    <property type="evidence" value="ECO:0007669"/>
    <property type="project" value="UniProtKB-KW"/>
</dbReference>
<dbReference type="Gene3D" id="3.10.430.100">
    <property type="entry name" value="Ribosomal protein L9, C-terminal domain"/>
    <property type="match status" value="1"/>
</dbReference>
<comment type="caution">
    <text evidence="10">The sequence shown here is derived from an EMBL/GenBank/DDBJ whole genome shotgun (WGS) entry which is preliminary data.</text>
</comment>
<dbReference type="STRING" id="1577792.QX51_11045"/>
<dbReference type="SUPFAM" id="SSF55653">
    <property type="entry name" value="Ribosomal protein L9 C-domain"/>
    <property type="match status" value="1"/>
</dbReference>
<feature type="domain" description="Large ribosomal subunit protein bL9 C-terminal" evidence="9">
    <location>
        <begin position="63"/>
        <end position="146"/>
    </location>
</feature>
<comment type="similarity">
    <text evidence="1 7">Belongs to the bacterial ribosomal protein bL9 family.</text>
</comment>
<dbReference type="Proteomes" id="UP000031189">
    <property type="component" value="Unassembled WGS sequence"/>
</dbReference>
<keyword evidence="2 7" id="KW-0699">rRNA-binding</keyword>
<accession>A0A0B3W3C7</accession>
<dbReference type="EMBL" id="JWHR01000099">
    <property type="protein sequence ID" value="KHS56897.1"/>
    <property type="molecule type" value="Genomic_DNA"/>
</dbReference>
<dbReference type="GO" id="GO:0006412">
    <property type="term" value="P:translation"/>
    <property type="evidence" value="ECO:0007669"/>
    <property type="project" value="UniProtKB-UniRule"/>
</dbReference>
<dbReference type="InterPro" id="IPR009027">
    <property type="entry name" value="Ribosomal_bL9/RNase_H1_N"/>
</dbReference>
<dbReference type="Pfam" id="PF03948">
    <property type="entry name" value="Ribosomal_L9_C"/>
    <property type="match status" value="1"/>
</dbReference>
<evidence type="ECO:0000259" key="8">
    <source>
        <dbReference type="Pfam" id="PF01281"/>
    </source>
</evidence>
<proteinExistence type="inferred from homology"/>
<dbReference type="PANTHER" id="PTHR21368">
    <property type="entry name" value="50S RIBOSOMAL PROTEIN L9"/>
    <property type="match status" value="1"/>
</dbReference>
<sequence length="149" mass="16732">MKVILLKDVKGTGKKGEVKEVSDGYAKNFLLPKKMAVVADNTNIKELNEKNKSKELKAQKEYEEAVELGKKMEDMSVTIYSKAGEGGRLFGSITSKDIAEQLKKQHGVEVDKRKVSLDEPIRVLGSRFVDVKIHQKVTTKIKVDVKEKQ</sequence>
<keyword evidence="4 7" id="KW-0689">Ribosomal protein</keyword>
<keyword evidence="3 7" id="KW-0694">RNA-binding</keyword>
<dbReference type="FunFam" id="3.40.5.10:FF:000002">
    <property type="entry name" value="50S ribosomal protein L9"/>
    <property type="match status" value="1"/>
</dbReference>
<dbReference type="RefSeq" id="WP_039679972.1">
    <property type="nucleotide sequence ID" value="NZ_JAWGXO010000019.1"/>
</dbReference>
<evidence type="ECO:0000313" key="11">
    <source>
        <dbReference type="Proteomes" id="UP000031189"/>
    </source>
</evidence>
<dbReference type="AlphaFoldDB" id="A0A0B3W3C7"/>
<dbReference type="SUPFAM" id="SSF55658">
    <property type="entry name" value="L9 N-domain-like"/>
    <property type="match status" value="1"/>
</dbReference>
<evidence type="ECO:0000256" key="4">
    <source>
        <dbReference type="ARBA" id="ARBA00022980"/>
    </source>
</evidence>
<dbReference type="InterPro" id="IPR020594">
    <property type="entry name" value="Ribosomal_bL9_bac/chp"/>
</dbReference>
<dbReference type="Gene3D" id="3.40.5.10">
    <property type="entry name" value="Ribosomal protein L9, N-terminal domain"/>
    <property type="match status" value="1"/>
</dbReference>
<protein>
    <recommendedName>
        <fullName evidence="6 7">Large ribosomal subunit protein bL9</fullName>
    </recommendedName>
</protein>
<evidence type="ECO:0000256" key="3">
    <source>
        <dbReference type="ARBA" id="ARBA00022884"/>
    </source>
</evidence>
<keyword evidence="5 7" id="KW-0687">Ribonucleoprotein</keyword>
<evidence type="ECO:0000256" key="6">
    <source>
        <dbReference type="ARBA" id="ARBA00035292"/>
    </source>
</evidence>
<dbReference type="GO" id="GO:0005840">
    <property type="term" value="C:ribosome"/>
    <property type="evidence" value="ECO:0007669"/>
    <property type="project" value="UniProtKB-KW"/>
</dbReference>
<dbReference type="InterPro" id="IPR036935">
    <property type="entry name" value="Ribosomal_bL9_N_sf"/>
</dbReference>
<evidence type="ECO:0000256" key="7">
    <source>
        <dbReference type="HAMAP-Rule" id="MF_00503"/>
    </source>
</evidence>
<dbReference type="GO" id="GO:0003735">
    <property type="term" value="F:structural constituent of ribosome"/>
    <property type="evidence" value="ECO:0007669"/>
    <property type="project" value="InterPro"/>
</dbReference>
<dbReference type="NCBIfam" id="TIGR00158">
    <property type="entry name" value="L9"/>
    <property type="match status" value="1"/>
</dbReference>
<comment type="function">
    <text evidence="7">Binds to the 23S rRNA.</text>
</comment>
<dbReference type="OrthoDB" id="9788336at2"/>
<dbReference type="Pfam" id="PF01281">
    <property type="entry name" value="Ribosomal_L9_N"/>
    <property type="match status" value="1"/>
</dbReference>
<evidence type="ECO:0000256" key="2">
    <source>
        <dbReference type="ARBA" id="ARBA00022730"/>
    </source>
</evidence>
<dbReference type="HAMAP" id="MF_00503">
    <property type="entry name" value="Ribosomal_bL9"/>
    <property type="match status" value="1"/>
</dbReference>
<evidence type="ECO:0000256" key="1">
    <source>
        <dbReference type="ARBA" id="ARBA00010605"/>
    </source>
</evidence>